<accession>A0A382AEF7</accession>
<evidence type="ECO:0000313" key="1">
    <source>
        <dbReference type="EMBL" id="SVA99955.1"/>
    </source>
</evidence>
<sequence>NGFCNPVTKSLQPLMVSERLRCPLLAKNLRLLAVAPACHQSVATVV</sequence>
<dbReference type="AlphaFoldDB" id="A0A382AEF7"/>
<dbReference type="EMBL" id="UINC01025064">
    <property type="protein sequence ID" value="SVA99955.1"/>
    <property type="molecule type" value="Genomic_DNA"/>
</dbReference>
<name>A0A382AEF7_9ZZZZ</name>
<feature type="non-terminal residue" evidence="1">
    <location>
        <position position="46"/>
    </location>
</feature>
<proteinExistence type="predicted"/>
<protein>
    <submittedName>
        <fullName evidence="1">Uncharacterized protein</fullName>
    </submittedName>
</protein>
<organism evidence="1">
    <name type="scientific">marine metagenome</name>
    <dbReference type="NCBI Taxonomy" id="408172"/>
    <lineage>
        <taxon>unclassified sequences</taxon>
        <taxon>metagenomes</taxon>
        <taxon>ecological metagenomes</taxon>
    </lineage>
</organism>
<reference evidence="1" key="1">
    <citation type="submission" date="2018-05" db="EMBL/GenBank/DDBJ databases">
        <authorList>
            <person name="Lanie J.A."/>
            <person name="Ng W.-L."/>
            <person name="Kazmierczak K.M."/>
            <person name="Andrzejewski T.M."/>
            <person name="Davidsen T.M."/>
            <person name="Wayne K.J."/>
            <person name="Tettelin H."/>
            <person name="Glass J.I."/>
            <person name="Rusch D."/>
            <person name="Podicherti R."/>
            <person name="Tsui H.-C.T."/>
            <person name="Winkler M.E."/>
        </authorList>
    </citation>
    <scope>NUCLEOTIDE SEQUENCE</scope>
</reference>
<feature type="non-terminal residue" evidence="1">
    <location>
        <position position="1"/>
    </location>
</feature>
<gene>
    <name evidence="1" type="ORF">METZ01_LOCUS152809</name>
</gene>